<protein>
    <recommendedName>
        <fullName evidence="2">DUF6533 domain-containing protein</fullName>
    </recommendedName>
</protein>
<evidence type="ECO:0000256" key="1">
    <source>
        <dbReference type="SAM" id="Phobius"/>
    </source>
</evidence>
<evidence type="ECO:0000313" key="4">
    <source>
        <dbReference type="Proteomes" id="UP000054166"/>
    </source>
</evidence>
<dbReference type="InterPro" id="IPR045340">
    <property type="entry name" value="DUF6533"/>
</dbReference>
<gene>
    <name evidence="3" type="ORF">PILCRDRAFT_341932</name>
</gene>
<feature type="transmembrane region" description="Helical" evidence="1">
    <location>
        <begin position="64"/>
        <end position="93"/>
    </location>
</feature>
<sequence>MPGTTEQSPCNISPQGSITAAMQGLVRNTQTETYLRVASLSIALYDYILTLPAEWRFYRTQNSIMGMSVACILFILIRYTSILVLTIGNYGFFATNFTPKSCQHFFWAVPILKVIQTMVSQTILGIR</sequence>
<evidence type="ECO:0000259" key="2">
    <source>
        <dbReference type="Pfam" id="PF20151"/>
    </source>
</evidence>
<keyword evidence="1" id="KW-0472">Membrane</keyword>
<keyword evidence="1" id="KW-0812">Transmembrane</keyword>
<feature type="domain" description="DUF6533" evidence="2">
    <location>
        <begin position="34"/>
        <end position="83"/>
    </location>
</feature>
<name>A0A0C3G4Z9_PILCF</name>
<reference evidence="4" key="2">
    <citation type="submission" date="2015-01" db="EMBL/GenBank/DDBJ databases">
        <title>Evolutionary Origins and Diversification of the Mycorrhizal Mutualists.</title>
        <authorList>
            <consortium name="DOE Joint Genome Institute"/>
            <consortium name="Mycorrhizal Genomics Consortium"/>
            <person name="Kohler A."/>
            <person name="Kuo A."/>
            <person name="Nagy L.G."/>
            <person name="Floudas D."/>
            <person name="Copeland A."/>
            <person name="Barry K.W."/>
            <person name="Cichocki N."/>
            <person name="Veneault-Fourrey C."/>
            <person name="LaButti K."/>
            <person name="Lindquist E.A."/>
            <person name="Lipzen A."/>
            <person name="Lundell T."/>
            <person name="Morin E."/>
            <person name="Murat C."/>
            <person name="Riley R."/>
            <person name="Ohm R."/>
            <person name="Sun H."/>
            <person name="Tunlid A."/>
            <person name="Henrissat B."/>
            <person name="Grigoriev I.V."/>
            <person name="Hibbett D.S."/>
            <person name="Martin F."/>
        </authorList>
    </citation>
    <scope>NUCLEOTIDE SEQUENCE [LARGE SCALE GENOMIC DNA]</scope>
    <source>
        <strain evidence="4">F 1598</strain>
    </source>
</reference>
<organism evidence="3 4">
    <name type="scientific">Piloderma croceum (strain F 1598)</name>
    <dbReference type="NCBI Taxonomy" id="765440"/>
    <lineage>
        <taxon>Eukaryota</taxon>
        <taxon>Fungi</taxon>
        <taxon>Dikarya</taxon>
        <taxon>Basidiomycota</taxon>
        <taxon>Agaricomycotina</taxon>
        <taxon>Agaricomycetes</taxon>
        <taxon>Agaricomycetidae</taxon>
        <taxon>Atheliales</taxon>
        <taxon>Atheliaceae</taxon>
        <taxon>Piloderma</taxon>
    </lineage>
</organism>
<dbReference type="EMBL" id="KN832984">
    <property type="protein sequence ID" value="KIM85706.1"/>
    <property type="molecule type" value="Genomic_DNA"/>
</dbReference>
<evidence type="ECO:0000313" key="3">
    <source>
        <dbReference type="EMBL" id="KIM85706.1"/>
    </source>
</evidence>
<dbReference type="Proteomes" id="UP000054166">
    <property type="component" value="Unassembled WGS sequence"/>
</dbReference>
<keyword evidence="1" id="KW-1133">Transmembrane helix</keyword>
<reference evidence="3 4" key="1">
    <citation type="submission" date="2014-04" db="EMBL/GenBank/DDBJ databases">
        <authorList>
            <consortium name="DOE Joint Genome Institute"/>
            <person name="Kuo A."/>
            <person name="Tarkka M."/>
            <person name="Buscot F."/>
            <person name="Kohler A."/>
            <person name="Nagy L.G."/>
            <person name="Floudas D."/>
            <person name="Copeland A."/>
            <person name="Barry K.W."/>
            <person name="Cichocki N."/>
            <person name="Veneault-Fourrey C."/>
            <person name="LaButti K."/>
            <person name="Lindquist E.A."/>
            <person name="Lipzen A."/>
            <person name="Lundell T."/>
            <person name="Morin E."/>
            <person name="Murat C."/>
            <person name="Sun H."/>
            <person name="Tunlid A."/>
            <person name="Henrissat B."/>
            <person name="Grigoriev I.V."/>
            <person name="Hibbett D.S."/>
            <person name="Martin F."/>
            <person name="Nordberg H.P."/>
            <person name="Cantor M.N."/>
            <person name="Hua S.X."/>
        </authorList>
    </citation>
    <scope>NUCLEOTIDE SEQUENCE [LARGE SCALE GENOMIC DNA]</scope>
    <source>
        <strain evidence="3 4">F 1598</strain>
    </source>
</reference>
<dbReference type="STRING" id="765440.A0A0C3G4Z9"/>
<dbReference type="InParanoid" id="A0A0C3G4Z9"/>
<dbReference type="OrthoDB" id="3346251at2759"/>
<keyword evidence="4" id="KW-1185">Reference proteome</keyword>
<accession>A0A0C3G4Z9</accession>
<dbReference type="AlphaFoldDB" id="A0A0C3G4Z9"/>
<dbReference type="Pfam" id="PF20151">
    <property type="entry name" value="DUF6533"/>
    <property type="match status" value="1"/>
</dbReference>
<feature type="transmembrane region" description="Helical" evidence="1">
    <location>
        <begin position="105"/>
        <end position="126"/>
    </location>
</feature>
<dbReference type="HOGENOM" id="CLU_1971349_0_0_1"/>
<proteinExistence type="predicted"/>